<evidence type="ECO:0000256" key="9">
    <source>
        <dbReference type="ARBA" id="ARBA00023033"/>
    </source>
</evidence>
<evidence type="ECO:0000256" key="8">
    <source>
        <dbReference type="ARBA" id="ARBA00023004"/>
    </source>
</evidence>
<dbReference type="PANTHER" id="PTHR24282">
    <property type="entry name" value="CYTOCHROME P450 FAMILY MEMBER"/>
    <property type="match status" value="1"/>
</dbReference>
<dbReference type="GO" id="GO:0016020">
    <property type="term" value="C:membrane"/>
    <property type="evidence" value="ECO:0007669"/>
    <property type="project" value="UniProtKB-SubCell"/>
</dbReference>
<organism evidence="11 12">
    <name type="scientific">Kingdonia uniflora</name>
    <dbReference type="NCBI Taxonomy" id="39325"/>
    <lineage>
        <taxon>Eukaryota</taxon>
        <taxon>Viridiplantae</taxon>
        <taxon>Streptophyta</taxon>
        <taxon>Embryophyta</taxon>
        <taxon>Tracheophyta</taxon>
        <taxon>Spermatophyta</taxon>
        <taxon>Magnoliopsida</taxon>
        <taxon>Ranunculales</taxon>
        <taxon>Circaeasteraceae</taxon>
        <taxon>Kingdonia</taxon>
    </lineage>
</organism>
<evidence type="ECO:0000256" key="10">
    <source>
        <dbReference type="ARBA" id="ARBA00023136"/>
    </source>
</evidence>
<evidence type="ECO:0000256" key="5">
    <source>
        <dbReference type="ARBA" id="ARBA00022723"/>
    </source>
</evidence>
<dbReference type="InterPro" id="IPR050665">
    <property type="entry name" value="Cytochrome_P450_Monooxygen"/>
</dbReference>
<dbReference type="GO" id="GO:0044550">
    <property type="term" value="P:secondary metabolite biosynthetic process"/>
    <property type="evidence" value="ECO:0007669"/>
    <property type="project" value="UniProtKB-ARBA"/>
</dbReference>
<comment type="subcellular location">
    <subcellularLocation>
        <location evidence="1">Membrane</location>
    </subcellularLocation>
</comment>
<dbReference type="InterPro" id="IPR001128">
    <property type="entry name" value="Cyt_P450"/>
</dbReference>
<evidence type="ECO:0000256" key="2">
    <source>
        <dbReference type="ARBA" id="ARBA00010617"/>
    </source>
</evidence>
<dbReference type="SUPFAM" id="SSF48264">
    <property type="entry name" value="Cytochrome P450"/>
    <property type="match status" value="1"/>
</dbReference>
<dbReference type="InterPro" id="IPR018247">
    <property type="entry name" value="EF_Hand_1_Ca_BS"/>
</dbReference>
<accession>A0A7J7LBS4</accession>
<keyword evidence="4" id="KW-0812">Transmembrane</keyword>
<dbReference type="Proteomes" id="UP000541444">
    <property type="component" value="Unassembled WGS sequence"/>
</dbReference>
<sequence>MLKSQEITGPPYKFLHGNTKEALNMIMGSLSKPMEHLSHDIMPKVQPHFHSWIKMYGRTVLSWHGSKPQLIITDPDLIKEVLNNKNGVYLKVKAEGFIRKLLGDGLVTSEGKKWAKQRKLANHAFHAENLKRMIPVMLTSLEMMLERWTRYEGNEIDVFEEFKITTSDAISRTAFGSSYLEGIKIFEDLTKLTALVAANSNRIRLPGSGKFVRTSDEIESDKLEHGIRESFIQIIRRREEKMKMEESNEYSCDYLGFLVKAYQDTDDNKKISIEDMIDECKTFYLAGHETVTSLVTWTVLLLAIHTDWQEKARMEVNELSVGNESTPDFNTIAKLKTVSFHA</sequence>
<dbReference type="GO" id="GO:0004497">
    <property type="term" value="F:monooxygenase activity"/>
    <property type="evidence" value="ECO:0007669"/>
    <property type="project" value="UniProtKB-KW"/>
</dbReference>
<evidence type="ECO:0000256" key="1">
    <source>
        <dbReference type="ARBA" id="ARBA00004370"/>
    </source>
</evidence>
<dbReference type="InterPro" id="IPR036396">
    <property type="entry name" value="Cyt_P450_sf"/>
</dbReference>
<keyword evidence="3" id="KW-0349">Heme</keyword>
<gene>
    <name evidence="11" type="ORF">GIB67_001804</name>
</gene>
<name>A0A7J7LBS4_9MAGN</name>
<keyword evidence="10" id="KW-0472">Membrane</keyword>
<reference evidence="11 12" key="1">
    <citation type="journal article" date="2020" name="IScience">
        <title>Genome Sequencing of the Endangered Kingdonia uniflora (Circaeasteraceae, Ranunculales) Reveals Potential Mechanisms of Evolutionary Specialization.</title>
        <authorList>
            <person name="Sun Y."/>
            <person name="Deng T."/>
            <person name="Zhang A."/>
            <person name="Moore M.J."/>
            <person name="Landis J.B."/>
            <person name="Lin N."/>
            <person name="Zhang H."/>
            <person name="Zhang X."/>
            <person name="Huang J."/>
            <person name="Zhang X."/>
            <person name="Sun H."/>
            <person name="Wang H."/>
        </authorList>
    </citation>
    <scope>NUCLEOTIDE SEQUENCE [LARGE SCALE GENOMIC DNA]</scope>
    <source>
        <strain evidence="11">TB1705</strain>
        <tissue evidence="11">Leaf</tissue>
    </source>
</reference>
<dbReference type="EMBL" id="JACGCM010002404">
    <property type="protein sequence ID" value="KAF6140063.1"/>
    <property type="molecule type" value="Genomic_DNA"/>
</dbReference>
<evidence type="ECO:0000256" key="6">
    <source>
        <dbReference type="ARBA" id="ARBA00022989"/>
    </source>
</evidence>
<keyword evidence="8" id="KW-0408">Iron</keyword>
<dbReference type="GO" id="GO:0016705">
    <property type="term" value="F:oxidoreductase activity, acting on paired donors, with incorporation or reduction of molecular oxygen"/>
    <property type="evidence" value="ECO:0007669"/>
    <property type="project" value="InterPro"/>
</dbReference>
<keyword evidence="7" id="KW-0560">Oxidoreductase</keyword>
<protein>
    <recommendedName>
        <fullName evidence="13">Cytochrome P450</fullName>
    </recommendedName>
</protein>
<evidence type="ECO:0008006" key="13">
    <source>
        <dbReference type="Google" id="ProtNLM"/>
    </source>
</evidence>
<comment type="similarity">
    <text evidence="2">Belongs to the cytochrome P450 family.</text>
</comment>
<dbReference type="Pfam" id="PF00067">
    <property type="entry name" value="p450"/>
    <property type="match status" value="1"/>
</dbReference>
<dbReference type="GO" id="GO:0005506">
    <property type="term" value="F:iron ion binding"/>
    <property type="evidence" value="ECO:0007669"/>
    <property type="project" value="InterPro"/>
</dbReference>
<evidence type="ECO:0000256" key="4">
    <source>
        <dbReference type="ARBA" id="ARBA00022692"/>
    </source>
</evidence>
<keyword evidence="9" id="KW-0503">Monooxygenase</keyword>
<dbReference type="AlphaFoldDB" id="A0A7J7LBS4"/>
<keyword evidence="6" id="KW-1133">Transmembrane helix</keyword>
<dbReference type="PANTHER" id="PTHR24282:SF20">
    <property type="entry name" value="CYTOCHROME P450 CYP749A22-LIKE"/>
    <property type="match status" value="1"/>
</dbReference>
<dbReference type="GO" id="GO:0020037">
    <property type="term" value="F:heme binding"/>
    <property type="evidence" value="ECO:0007669"/>
    <property type="project" value="InterPro"/>
</dbReference>
<dbReference type="PROSITE" id="PS00018">
    <property type="entry name" value="EF_HAND_1"/>
    <property type="match status" value="1"/>
</dbReference>
<keyword evidence="12" id="KW-1185">Reference proteome</keyword>
<keyword evidence="5" id="KW-0479">Metal-binding</keyword>
<comment type="caution">
    <text evidence="11">The sequence shown here is derived from an EMBL/GenBank/DDBJ whole genome shotgun (WGS) entry which is preliminary data.</text>
</comment>
<evidence type="ECO:0000313" key="12">
    <source>
        <dbReference type="Proteomes" id="UP000541444"/>
    </source>
</evidence>
<proteinExistence type="inferred from homology"/>
<dbReference type="Gene3D" id="1.10.630.10">
    <property type="entry name" value="Cytochrome P450"/>
    <property type="match status" value="1"/>
</dbReference>
<evidence type="ECO:0000256" key="7">
    <source>
        <dbReference type="ARBA" id="ARBA00023002"/>
    </source>
</evidence>
<dbReference type="OrthoDB" id="1470350at2759"/>
<evidence type="ECO:0000313" key="11">
    <source>
        <dbReference type="EMBL" id="KAF6140063.1"/>
    </source>
</evidence>
<evidence type="ECO:0000256" key="3">
    <source>
        <dbReference type="ARBA" id="ARBA00022617"/>
    </source>
</evidence>